<feature type="non-terminal residue" evidence="2">
    <location>
        <position position="1"/>
    </location>
</feature>
<evidence type="ECO:0000313" key="2">
    <source>
        <dbReference type="EMBL" id="PPQ85914.1"/>
    </source>
</evidence>
<protein>
    <submittedName>
        <fullName evidence="2">Uncharacterized protein</fullName>
    </submittedName>
</protein>
<dbReference type="OrthoDB" id="63267at2759"/>
<dbReference type="Proteomes" id="UP000284706">
    <property type="component" value="Unassembled WGS sequence"/>
</dbReference>
<organism evidence="2 3">
    <name type="scientific">Gymnopilus dilepis</name>
    <dbReference type="NCBI Taxonomy" id="231916"/>
    <lineage>
        <taxon>Eukaryota</taxon>
        <taxon>Fungi</taxon>
        <taxon>Dikarya</taxon>
        <taxon>Basidiomycota</taxon>
        <taxon>Agaricomycotina</taxon>
        <taxon>Agaricomycetes</taxon>
        <taxon>Agaricomycetidae</taxon>
        <taxon>Agaricales</taxon>
        <taxon>Agaricineae</taxon>
        <taxon>Hymenogastraceae</taxon>
        <taxon>Gymnopilus</taxon>
    </lineage>
</organism>
<reference evidence="2 3" key="1">
    <citation type="journal article" date="2018" name="Evol. Lett.">
        <title>Horizontal gene cluster transfer increased hallucinogenic mushroom diversity.</title>
        <authorList>
            <person name="Reynolds H.T."/>
            <person name="Vijayakumar V."/>
            <person name="Gluck-Thaler E."/>
            <person name="Korotkin H.B."/>
            <person name="Matheny P.B."/>
            <person name="Slot J.C."/>
        </authorList>
    </citation>
    <scope>NUCLEOTIDE SEQUENCE [LARGE SCALE GENOMIC DNA]</scope>
    <source>
        <strain evidence="2 3">SRW20</strain>
    </source>
</reference>
<feature type="region of interest" description="Disordered" evidence="1">
    <location>
        <begin position="49"/>
        <end position="112"/>
    </location>
</feature>
<dbReference type="EMBL" id="NHYE01004185">
    <property type="protein sequence ID" value="PPQ85914.1"/>
    <property type="molecule type" value="Genomic_DNA"/>
</dbReference>
<evidence type="ECO:0000313" key="3">
    <source>
        <dbReference type="Proteomes" id="UP000284706"/>
    </source>
</evidence>
<dbReference type="STRING" id="231916.A0A409X5D7"/>
<accession>A0A409X5D7</accession>
<gene>
    <name evidence="2" type="ORF">CVT26_000348</name>
</gene>
<proteinExistence type="predicted"/>
<feature type="region of interest" description="Disordered" evidence="1">
    <location>
        <begin position="134"/>
        <end position="199"/>
    </location>
</feature>
<dbReference type="AlphaFoldDB" id="A0A409X5D7"/>
<comment type="caution">
    <text evidence="2">The sequence shown here is derived from an EMBL/GenBank/DDBJ whole genome shotgun (WGS) entry which is preliminary data.</text>
</comment>
<evidence type="ECO:0000256" key="1">
    <source>
        <dbReference type="SAM" id="MobiDB-lite"/>
    </source>
</evidence>
<sequence length="199" mass="21392">EDSLITLNVYDRSAEDQAFLGTVQIKPVLIHDYTVDQWYKLRPLEDEVPNGPLGSDKPRIANGAANGTSATSNGTHPNGATTSTTNGATTKPQGIQIKRPKRTKDLASTPLTNSVQENFRGFTFHGGESLIHSMAEGRRGPNGNGHGRHGDDSDAVSDEETPEVTTEDEFEDVTRSAGRYARKKKGAYGDGMDGDGMDS</sequence>
<feature type="compositionally biased region" description="Low complexity" evidence="1">
    <location>
        <begin position="78"/>
        <end position="90"/>
    </location>
</feature>
<feature type="compositionally biased region" description="Polar residues" evidence="1">
    <location>
        <begin position="65"/>
        <end position="76"/>
    </location>
</feature>
<dbReference type="InParanoid" id="A0A409X5D7"/>
<keyword evidence="3" id="KW-1185">Reference proteome</keyword>
<feature type="compositionally biased region" description="Acidic residues" evidence="1">
    <location>
        <begin position="153"/>
        <end position="171"/>
    </location>
</feature>
<name>A0A409X5D7_9AGAR</name>